<reference evidence="3" key="1">
    <citation type="journal article" date="2006" name="PLoS Biol.">
        <title>Macronuclear genome sequence of the ciliate Tetrahymena thermophila, a model eukaryote.</title>
        <authorList>
            <person name="Eisen J.A."/>
            <person name="Coyne R.S."/>
            <person name="Wu M."/>
            <person name="Wu D."/>
            <person name="Thiagarajan M."/>
            <person name="Wortman J.R."/>
            <person name="Badger J.H."/>
            <person name="Ren Q."/>
            <person name="Amedeo P."/>
            <person name="Jones K.M."/>
            <person name="Tallon L.J."/>
            <person name="Delcher A.L."/>
            <person name="Salzberg S.L."/>
            <person name="Silva J.C."/>
            <person name="Haas B.J."/>
            <person name="Majoros W.H."/>
            <person name="Farzad M."/>
            <person name="Carlton J.M."/>
            <person name="Smith R.K. Jr."/>
            <person name="Garg J."/>
            <person name="Pearlman R.E."/>
            <person name="Karrer K.M."/>
            <person name="Sun L."/>
            <person name="Manning G."/>
            <person name="Elde N.C."/>
            <person name="Turkewitz A.P."/>
            <person name="Asai D.J."/>
            <person name="Wilkes D.E."/>
            <person name="Wang Y."/>
            <person name="Cai H."/>
            <person name="Collins K."/>
            <person name="Stewart B.A."/>
            <person name="Lee S.R."/>
            <person name="Wilamowska K."/>
            <person name="Weinberg Z."/>
            <person name="Ruzzo W.L."/>
            <person name="Wloga D."/>
            <person name="Gaertig J."/>
            <person name="Frankel J."/>
            <person name="Tsao C.-C."/>
            <person name="Gorovsky M.A."/>
            <person name="Keeling P.J."/>
            <person name="Waller R.F."/>
            <person name="Patron N.J."/>
            <person name="Cherry J.M."/>
            <person name="Stover N.A."/>
            <person name="Krieger C.J."/>
            <person name="del Toro C."/>
            <person name="Ryder H.F."/>
            <person name="Williamson S.C."/>
            <person name="Barbeau R.A."/>
            <person name="Hamilton E.P."/>
            <person name="Orias E."/>
        </authorList>
    </citation>
    <scope>NUCLEOTIDE SEQUENCE [LARGE SCALE GENOMIC DNA]</scope>
    <source>
        <strain evidence="3">SB210</strain>
    </source>
</reference>
<keyword evidence="3" id="KW-1185">Reference proteome</keyword>
<feature type="chain" id="PRO_5004202663" description="Transmembrane protein" evidence="1">
    <location>
        <begin position="20"/>
        <end position="2223"/>
    </location>
</feature>
<proteinExistence type="predicted"/>
<dbReference type="RefSeq" id="XP_001026915.3">
    <property type="nucleotide sequence ID" value="XM_001026915.3"/>
</dbReference>
<protein>
    <recommendedName>
        <fullName evidence="4">Transmembrane protein</fullName>
    </recommendedName>
</protein>
<dbReference type="HOGENOM" id="CLU_229621_0_0_1"/>
<dbReference type="KEGG" id="tet:TTHERM_00941550"/>
<evidence type="ECO:0000313" key="3">
    <source>
        <dbReference type="Proteomes" id="UP000009168"/>
    </source>
</evidence>
<evidence type="ECO:0000256" key="1">
    <source>
        <dbReference type="SAM" id="SignalP"/>
    </source>
</evidence>
<dbReference type="InParanoid" id="Q24FU0"/>
<dbReference type="Proteomes" id="UP000009168">
    <property type="component" value="Unassembled WGS sequence"/>
</dbReference>
<name>Q24FU0_TETTS</name>
<keyword evidence="1" id="KW-0732">Signal</keyword>
<dbReference type="EMBL" id="GG662264">
    <property type="protein sequence ID" value="EAS06670.3"/>
    <property type="molecule type" value="Genomic_DNA"/>
</dbReference>
<sequence>MSLSSILIVLIILLKCAIAGNVKYINFQMDYSNIGLARKLFFTFQLDTYFPNSGYMQIQLPFDQATLPTGYIYQSSAQTCNSQNFPIVQIPITIEGAVAGANNVYWIDFPQDLSNQNVYTLVIVLSAPVGSGVFNNPLIQFRPVSITTYSSLNKANPSTLLIYDTNPVFTMINFEAQVASSLNTQVLSGGSGNLQSSSIVVVRLKPTQQQIRRVDISLPQSVGISFDNSDPTTFCQVATLILNQDFTCQQSAQNEVLITFSSDLQNQNYDISLKINFPTFNDNSDVQVVGMRAGDNVVMEWNTIANAVSTIVPSWTSRQIFGFQNQLLSSSVCVYRGSSATDYTYNTLKFTFQVSQDLLAGINYRLAMDLTVDSSILDNSIVVQNLVSFSPTQQIKCYSINSNSKVQCDNVQNLKAGTVYSIQLRVSLVYISGATANQFKSGFGKLEIYPFQNNQYYTKPSVLFETNANLAALVNNLCIQNNFNWLNQITANNINDYQVVHSRSDGSIATPISTYGIFGVKVGTNQILQFYNEFISNDFNGTPNSKSQLQISANYRIIAPQSSSTCMTTGTPYTCNFIAPASGDPYQIVKFQFAFQVDADAAAFIAGAGSVISFDAIDVKAMSSVQPSDNFNSDYIFKIIPDTTNPTNNVKTAIVNGFVLPTNLYTDINISLVNLWTGTTNGNDANLVPTFIRINVFFSSNQPTVTQGNWIVFFDNVNFLPDPKVQSNPSCSITQTSTVCGYQAGNQNSYHYLFQNYFTYTSSIPQMPSIDQSFTVLIPVTTTANKNQIRVRTALLDTSGNIQGLSKQYQFQFKAAGVTQQAIISDYNTLQNTNFEGLNFLFNVGSNLVGDTVSSAKVNVVAADFQKILNPNSATQQGTGITITSTHNLVSDPGFDVQDGGFGLISSKPQEKCIKFGYLYSDKTGRYGFYCPLKSTVGQSTLTSYLNVLNLSLPWETGTSMPNIVGTFSNNVPIQDPGFDVTGILLKYTVDNTLNAMQPNVLKSIITDIDLPISQRFVKLSVTFTTTNQLPSQFNFVITSQNGSSQPFLFTVSQIVLCQIYQQNANGLFTLVTQSCKQIFREFQIIIQVSNGSKSLSAGTYKIRIGGINVIDNPLMRQQAYFETQTITGKTIDKTPNPYAIYYNFKQKQLSLSITNQSFLIPNKYAMTIFSFTFTVQGRAIYSDEEIIFNLDAFSVDNNINTPICRVIDPITQNISPLWNSCYFNGKFSLLTLTPIGDISNLDQNGVLMNSFIVQIQNIRVPRTPVQQYYISGYVYNIQDQSQPILYQQNIPLPGRQDEKTIQQFTQLVLQNKKFNTVGSLSQFQFSIKPTQSFLDYNSMILIYLPSYYPPLPDFAQPVCYIQLIDVTSNQPNTFTRCEYLQDRMIVIRDIFPTLQVNYAYQVTVSGIPQPLFTAAQTIFIALIQKYYDITSTVNEYLEVLDIAPNNPNANIVRVSAFSKTKTTWIQQDNYVFTLRVSNNVAANSYLAVDFPSEWVDKNQNKPAITCYLQQASSANVAFPCSQNGYRIIGQVASPITANTDYTLIINGFSNPHYSLCIGQGVTVQIADSQMNQVTQRSYVTIMNIGNLVFDQGLTSDTIFKWQLITNDNVQDGEQTYSTIPSLLTVYIGTYSRRLRLSVADGNRIANDFSLQLQSTPSGQTPFSTYPTIINMSVGDYYVDIRIGAQNTVTPGIYSIYFQLNNGGQYNIPPVVKVQILSTSYGIPNPSINNIVVPILGYSLPIYWNMDAAVPISQFKLETDIAIYPDLVLDYKAYSDMTFSITKTSDFITLKSDAAPIVSDTTSKVNLYIDPSYKNYFQLIYNTVLITLVQTNTQKPQTIISISNNLCTSVTFTLSSNQPTLVYYQIQLASSQLQFNFNNTVEQVRILTQYQFDDVDQVQYGMFPVYLANTVYKLTIPNLFSQRSYSVQFFPINENQVLGDTQQFSVVPKSNLDYLIKTKLYTTAILSTQHMVYLACQHSYMFLYPYKRVRSIYEDYCDPKVTSASLPQVQTATQQQVYYFYLYPFEYIELVEQAGTVYASASLKNNQISAFKTKFTSIFSALGLPVLDDFQYGGKVIIYPPVFTSQGQVTSTKNSLVVTGITLQNNGIIFAILERLNISIKGRIQYVSEPTFLQVRSGLNNTDQVALGKAHAVYEGTPITFEFDNLEPGNHYRVVMYATSEDPSQYKMVTTNVTSVEITLPAHSIILLSQYSLLALILITIFS</sequence>
<dbReference type="GeneID" id="7826614"/>
<feature type="signal peptide" evidence="1">
    <location>
        <begin position="1"/>
        <end position="19"/>
    </location>
</feature>
<dbReference type="OrthoDB" id="296084at2759"/>
<accession>Q24FU0</accession>
<organism evidence="2 3">
    <name type="scientific">Tetrahymena thermophila (strain SB210)</name>
    <dbReference type="NCBI Taxonomy" id="312017"/>
    <lineage>
        <taxon>Eukaryota</taxon>
        <taxon>Sar</taxon>
        <taxon>Alveolata</taxon>
        <taxon>Ciliophora</taxon>
        <taxon>Intramacronucleata</taxon>
        <taxon>Oligohymenophorea</taxon>
        <taxon>Hymenostomatida</taxon>
        <taxon>Tetrahymenina</taxon>
        <taxon>Tetrahymenidae</taxon>
        <taxon>Tetrahymena</taxon>
    </lineage>
</organism>
<evidence type="ECO:0008006" key="4">
    <source>
        <dbReference type="Google" id="ProtNLM"/>
    </source>
</evidence>
<gene>
    <name evidence="2" type="ORF">TTHERM_00941550</name>
</gene>
<evidence type="ECO:0000313" key="2">
    <source>
        <dbReference type="EMBL" id="EAS06670.3"/>
    </source>
</evidence>